<gene>
    <name evidence="4" type="ORF">NLK58_14565</name>
</gene>
<reference evidence="4 5" key="1">
    <citation type="submission" date="2022-07" db="EMBL/GenBank/DDBJ databases">
        <title>A copper resistant bacterium isolated from sediment samples of deep sea hydrothermal areas.</title>
        <authorList>
            <person name="Zeng X."/>
        </authorList>
    </citation>
    <scope>NUCLEOTIDE SEQUENCE [LARGE SCALE GENOMIC DNA]</scope>
    <source>
        <strain evidence="5">CuT 6</strain>
    </source>
</reference>
<dbReference type="Gene3D" id="3.30.70.270">
    <property type="match status" value="1"/>
</dbReference>
<name>A0ABZ2VYX1_9GAMM</name>
<dbReference type="Proteomes" id="UP001475781">
    <property type="component" value="Chromosome"/>
</dbReference>
<keyword evidence="5" id="KW-1185">Reference proteome</keyword>
<dbReference type="InterPro" id="IPR011006">
    <property type="entry name" value="CheY-like_superfamily"/>
</dbReference>
<dbReference type="InterPro" id="IPR000160">
    <property type="entry name" value="GGDEF_dom"/>
</dbReference>
<dbReference type="Pfam" id="PF13185">
    <property type="entry name" value="GAF_2"/>
    <property type="match status" value="1"/>
</dbReference>
<dbReference type="SUPFAM" id="SSF52172">
    <property type="entry name" value="CheY-like"/>
    <property type="match status" value="1"/>
</dbReference>
<dbReference type="InterPro" id="IPR052163">
    <property type="entry name" value="DGC-Regulatory_Protein"/>
</dbReference>
<evidence type="ECO:0000313" key="4">
    <source>
        <dbReference type="EMBL" id="WZF87558.1"/>
    </source>
</evidence>
<dbReference type="RefSeq" id="WP_117619160.1">
    <property type="nucleotide sequence ID" value="NZ_CP101118.1"/>
</dbReference>
<dbReference type="InterPro" id="IPR003018">
    <property type="entry name" value="GAF"/>
</dbReference>
<dbReference type="PANTHER" id="PTHR46663:SF3">
    <property type="entry name" value="SLL0267 PROTEIN"/>
    <property type="match status" value="1"/>
</dbReference>
<dbReference type="SMART" id="SM00065">
    <property type="entry name" value="GAF"/>
    <property type="match status" value="1"/>
</dbReference>
<dbReference type="Pfam" id="PF00990">
    <property type="entry name" value="GGDEF"/>
    <property type="match status" value="1"/>
</dbReference>
<evidence type="ECO:0000259" key="3">
    <source>
        <dbReference type="PROSITE" id="PS50887"/>
    </source>
</evidence>
<accession>A0ABZ2VYX1</accession>
<dbReference type="SUPFAM" id="SSF55781">
    <property type="entry name" value="GAF domain-like"/>
    <property type="match status" value="1"/>
</dbReference>
<dbReference type="EMBL" id="CP101118">
    <property type="protein sequence ID" value="WZF87558.1"/>
    <property type="molecule type" value="Genomic_DNA"/>
</dbReference>
<sequence>MAQILVLLGHSGNKRLLSQILENHELLGPQNGLIPDRNFDMVIADLGALVKWRDTLAAHREAQAPALIPVLLVVRESQLSRARSTLDGQFEDVVVSPLRAPELIARIANMLRLRQSTVELSQRANESESALENMDRAFRIFSACNELVIRAKTETELLDEMLGQLVGDHGYRFAWFGIAQHDEQKSVEVIAHCGGAAEYLENMQLSWGDNAQGQGPAGSAIRRCQPEVSQNLHTDPLFDPWRGSAAQHGMNSVLALPLLISENTVGVLALYSEKPNAFGESEIELMWRLAKNIALGLSALRSHQALDAEKERAEERAYRDALTKLPNRQWVLEELGSLEAKSEREQAHAAVLFIDLDGFKRVNDGLGHEAGDCFAGHRKMAPC</sequence>
<dbReference type="InterPro" id="IPR043128">
    <property type="entry name" value="Rev_trsase/Diguanyl_cyclase"/>
</dbReference>
<proteinExistence type="predicted"/>
<organism evidence="4 5">
    <name type="scientific">Marinobacter metalliresistant</name>
    <dbReference type="NCBI Taxonomy" id="2961995"/>
    <lineage>
        <taxon>Bacteria</taxon>
        <taxon>Pseudomonadati</taxon>
        <taxon>Pseudomonadota</taxon>
        <taxon>Gammaproteobacteria</taxon>
        <taxon>Pseudomonadales</taxon>
        <taxon>Marinobacteraceae</taxon>
        <taxon>Marinobacter</taxon>
    </lineage>
</organism>
<dbReference type="NCBIfam" id="TIGR00254">
    <property type="entry name" value="GGDEF"/>
    <property type="match status" value="1"/>
</dbReference>
<dbReference type="PROSITE" id="PS50887">
    <property type="entry name" value="GGDEF"/>
    <property type="match status" value="1"/>
</dbReference>
<evidence type="ECO:0000256" key="2">
    <source>
        <dbReference type="ARBA" id="ARBA00022777"/>
    </source>
</evidence>
<protein>
    <submittedName>
        <fullName evidence="4">GAF domain-containing protein</fullName>
    </submittedName>
</protein>
<keyword evidence="1" id="KW-0808">Transferase</keyword>
<dbReference type="PANTHER" id="PTHR46663">
    <property type="entry name" value="DIGUANYLATE CYCLASE DGCT-RELATED"/>
    <property type="match status" value="1"/>
</dbReference>
<dbReference type="InterPro" id="IPR029787">
    <property type="entry name" value="Nucleotide_cyclase"/>
</dbReference>
<feature type="domain" description="GGDEF" evidence="3">
    <location>
        <begin position="347"/>
        <end position="383"/>
    </location>
</feature>
<dbReference type="InterPro" id="IPR029016">
    <property type="entry name" value="GAF-like_dom_sf"/>
</dbReference>
<keyword evidence="2" id="KW-0418">Kinase</keyword>
<dbReference type="SUPFAM" id="SSF55073">
    <property type="entry name" value="Nucleotide cyclase"/>
    <property type="match status" value="1"/>
</dbReference>
<evidence type="ECO:0000313" key="5">
    <source>
        <dbReference type="Proteomes" id="UP001475781"/>
    </source>
</evidence>
<dbReference type="Gene3D" id="3.30.450.40">
    <property type="match status" value="1"/>
</dbReference>
<evidence type="ECO:0000256" key="1">
    <source>
        <dbReference type="ARBA" id="ARBA00022679"/>
    </source>
</evidence>